<evidence type="ECO:0000259" key="1">
    <source>
        <dbReference type="Pfam" id="PF18978"/>
    </source>
</evidence>
<dbReference type="OrthoDB" id="9813299at2"/>
<feature type="domain" description="DUF5714" evidence="1">
    <location>
        <begin position="8"/>
        <end position="181"/>
    </location>
</feature>
<dbReference type="AlphaFoldDB" id="A0A3E2VPJ5"/>
<protein>
    <recommendedName>
        <fullName evidence="1">DUF5714 domain-containing protein</fullName>
    </recommendedName>
</protein>
<proteinExistence type="predicted"/>
<dbReference type="InterPro" id="IPR043768">
    <property type="entry name" value="DUF5714"/>
</dbReference>
<reference evidence="2 3" key="1">
    <citation type="submission" date="2018-08" db="EMBL/GenBank/DDBJ databases">
        <title>A genome reference for cultivated species of the human gut microbiota.</title>
        <authorList>
            <person name="Zou Y."/>
            <person name="Xue W."/>
            <person name="Luo G."/>
        </authorList>
    </citation>
    <scope>NUCLEOTIDE SEQUENCE [LARGE SCALE GENOMIC DNA]</scope>
    <source>
        <strain evidence="2 3">OF01-2LB</strain>
    </source>
</reference>
<comment type="caution">
    <text evidence="2">The sequence shown here is derived from an EMBL/GenBank/DDBJ whole genome shotgun (WGS) entry which is preliminary data.</text>
</comment>
<accession>A0A3E2VPJ5</accession>
<evidence type="ECO:0000313" key="3">
    <source>
        <dbReference type="Proteomes" id="UP000260025"/>
    </source>
</evidence>
<dbReference type="RefSeq" id="WP_117444393.1">
    <property type="nucleotide sequence ID" value="NZ_JAJFEN010000003.1"/>
</dbReference>
<dbReference type="Pfam" id="PF18978">
    <property type="entry name" value="DUF5714"/>
    <property type="match status" value="1"/>
</dbReference>
<gene>
    <name evidence="2" type="ORF">DXA38_17955</name>
</gene>
<dbReference type="EMBL" id="QVEV01000035">
    <property type="protein sequence ID" value="RGC12216.1"/>
    <property type="molecule type" value="Genomic_DNA"/>
</dbReference>
<sequence>MDEEYTLIKSECLKSNTRNPIELIVSIMEKDYINIHGPEHHVLDGSCFLTAMHNAGVEFELDQALDEMIVRGKKMPGATCGQWGMCGSSASVGAALAIIHETGPLSNTQYYKDNLSYVSKALGKLADVGGPRCCKRNAFLSILTAIDFVNERYGIALAKQEVECTFFDKNKQCIGMRCPFYKGVAND</sequence>
<name>A0A3E2VPJ5_CLOIN</name>
<evidence type="ECO:0000313" key="2">
    <source>
        <dbReference type="EMBL" id="RGC12216.1"/>
    </source>
</evidence>
<organism evidence="2 3">
    <name type="scientific">Clostridium innocuum</name>
    <dbReference type="NCBI Taxonomy" id="1522"/>
    <lineage>
        <taxon>Bacteria</taxon>
        <taxon>Bacillati</taxon>
        <taxon>Bacillota</taxon>
        <taxon>Clostridia</taxon>
        <taxon>Eubacteriales</taxon>
        <taxon>Clostridiaceae</taxon>
        <taxon>Clostridium</taxon>
    </lineage>
</organism>
<dbReference type="Proteomes" id="UP000260025">
    <property type="component" value="Unassembled WGS sequence"/>
</dbReference>